<proteinExistence type="inferred from homology"/>
<reference evidence="6" key="1">
    <citation type="journal article" date="2019" name="Plant J.">
        <title>Chlorella vulgaris genome assembly and annotation reveals the molecular basis for metabolic acclimation to high light conditions.</title>
        <authorList>
            <person name="Cecchin M."/>
            <person name="Marcolungo L."/>
            <person name="Rossato M."/>
            <person name="Girolomoni L."/>
            <person name="Cosentino E."/>
            <person name="Cuine S."/>
            <person name="Li-Beisson Y."/>
            <person name="Delledonne M."/>
            <person name="Ballottari M."/>
        </authorList>
    </citation>
    <scope>NUCLEOTIDE SEQUENCE</scope>
    <source>
        <strain evidence="6">211/11P</strain>
    </source>
</reference>
<name>A0A9D4TKR8_CHLVU</name>
<dbReference type="GO" id="GO:0032418">
    <property type="term" value="P:lysosome localization"/>
    <property type="evidence" value="ECO:0007669"/>
    <property type="project" value="TreeGrafter"/>
</dbReference>
<dbReference type="Gene3D" id="1.10.287.1490">
    <property type="match status" value="1"/>
</dbReference>
<gene>
    <name evidence="6" type="ORF">D9Q98_006562</name>
</gene>
<feature type="region of interest" description="Disordered" evidence="5">
    <location>
        <begin position="1"/>
        <end position="20"/>
    </location>
</feature>
<dbReference type="GO" id="GO:0008333">
    <property type="term" value="P:endosome to lysosome transport"/>
    <property type="evidence" value="ECO:0007669"/>
    <property type="project" value="TreeGrafter"/>
</dbReference>
<organism evidence="6 7">
    <name type="scientific">Chlorella vulgaris</name>
    <name type="common">Green alga</name>
    <dbReference type="NCBI Taxonomy" id="3077"/>
    <lineage>
        <taxon>Eukaryota</taxon>
        <taxon>Viridiplantae</taxon>
        <taxon>Chlorophyta</taxon>
        <taxon>core chlorophytes</taxon>
        <taxon>Trebouxiophyceae</taxon>
        <taxon>Chlorellales</taxon>
        <taxon>Chlorellaceae</taxon>
        <taxon>Chlorella clade</taxon>
        <taxon>Chlorella</taxon>
    </lineage>
</organism>
<sequence>MASAGSQPPSGMEGIADALQQHLDDFSKQVAATRGSQAALHAALDTLQDQLAAAEAELPGNDATASSARIVSLRDRIHKLNTQVSEIEHRLEGMRSHLANQASPQGPSSATPDGAPP</sequence>
<dbReference type="InterPro" id="IPR017246">
    <property type="entry name" value="Snapin"/>
</dbReference>
<protein>
    <recommendedName>
        <fullName evidence="3">Biogenesis of lysosome-related organelles complex 1 subunit 7</fullName>
    </recommendedName>
</protein>
<dbReference type="GO" id="GO:0099078">
    <property type="term" value="C:BORC complex"/>
    <property type="evidence" value="ECO:0007669"/>
    <property type="project" value="TreeGrafter"/>
</dbReference>
<dbReference type="OrthoDB" id="10547307at2759"/>
<keyword evidence="2 4" id="KW-0175">Coiled coil</keyword>
<dbReference type="EMBL" id="SIDB01000009">
    <property type="protein sequence ID" value="KAI3428182.1"/>
    <property type="molecule type" value="Genomic_DNA"/>
</dbReference>
<comment type="similarity">
    <text evidence="1">Belongs to the SNAPIN family.</text>
</comment>
<feature type="coiled-coil region" evidence="4">
    <location>
        <begin position="37"/>
        <end position="90"/>
    </location>
</feature>
<dbReference type="GO" id="GO:0031083">
    <property type="term" value="C:BLOC-1 complex"/>
    <property type="evidence" value="ECO:0007669"/>
    <property type="project" value="InterPro"/>
</dbReference>
<evidence type="ECO:0000256" key="3">
    <source>
        <dbReference type="ARBA" id="ARBA00033330"/>
    </source>
</evidence>
<comment type="caution">
    <text evidence="6">The sequence shown here is derived from an EMBL/GenBank/DDBJ whole genome shotgun (WGS) entry which is preliminary data.</text>
</comment>
<dbReference type="AlphaFoldDB" id="A0A9D4TKR8"/>
<dbReference type="PANTHER" id="PTHR31305">
    <property type="entry name" value="SNARE-ASSOCIATED PROTEIN SNAPIN"/>
    <property type="match status" value="1"/>
</dbReference>
<keyword evidence="7" id="KW-1185">Reference proteome</keyword>
<dbReference type="GO" id="GO:0006886">
    <property type="term" value="P:intracellular protein transport"/>
    <property type="evidence" value="ECO:0007669"/>
    <property type="project" value="InterPro"/>
</dbReference>
<feature type="compositionally biased region" description="Polar residues" evidence="5">
    <location>
        <begin position="98"/>
        <end position="111"/>
    </location>
</feature>
<evidence type="ECO:0000313" key="6">
    <source>
        <dbReference type="EMBL" id="KAI3428182.1"/>
    </source>
</evidence>
<evidence type="ECO:0000256" key="4">
    <source>
        <dbReference type="SAM" id="Coils"/>
    </source>
</evidence>
<evidence type="ECO:0000256" key="1">
    <source>
        <dbReference type="ARBA" id="ARBA00006111"/>
    </source>
</evidence>
<accession>A0A9D4TKR8</accession>
<dbReference type="Pfam" id="PF14712">
    <property type="entry name" value="Snapin_Pallidin"/>
    <property type="match status" value="1"/>
</dbReference>
<dbReference type="PANTHER" id="PTHR31305:SF2">
    <property type="entry name" value="SNARE-ASSOCIATED PROTEIN SNAPIN"/>
    <property type="match status" value="1"/>
</dbReference>
<dbReference type="InterPro" id="IPR028119">
    <property type="entry name" value="Snapin/Pallidin/Snn1"/>
</dbReference>
<evidence type="ECO:0000256" key="2">
    <source>
        <dbReference type="ARBA" id="ARBA00023054"/>
    </source>
</evidence>
<reference evidence="6" key="2">
    <citation type="submission" date="2020-11" db="EMBL/GenBank/DDBJ databases">
        <authorList>
            <person name="Cecchin M."/>
            <person name="Marcolungo L."/>
            <person name="Rossato M."/>
            <person name="Girolomoni L."/>
            <person name="Cosentino E."/>
            <person name="Cuine S."/>
            <person name="Li-Beisson Y."/>
            <person name="Delledonne M."/>
            <person name="Ballottari M."/>
        </authorList>
    </citation>
    <scope>NUCLEOTIDE SEQUENCE</scope>
    <source>
        <strain evidence="6">211/11P</strain>
        <tissue evidence="6">Whole cell</tissue>
    </source>
</reference>
<dbReference type="GO" id="GO:0000149">
    <property type="term" value="F:SNARE binding"/>
    <property type="evidence" value="ECO:0007669"/>
    <property type="project" value="TreeGrafter"/>
</dbReference>
<dbReference type="GO" id="GO:0007040">
    <property type="term" value="P:lysosome organization"/>
    <property type="evidence" value="ECO:0007669"/>
    <property type="project" value="TreeGrafter"/>
</dbReference>
<evidence type="ECO:0000256" key="5">
    <source>
        <dbReference type="SAM" id="MobiDB-lite"/>
    </source>
</evidence>
<evidence type="ECO:0000313" key="7">
    <source>
        <dbReference type="Proteomes" id="UP001055712"/>
    </source>
</evidence>
<dbReference type="Proteomes" id="UP001055712">
    <property type="component" value="Unassembled WGS sequence"/>
</dbReference>
<feature type="region of interest" description="Disordered" evidence="5">
    <location>
        <begin position="93"/>
        <end position="117"/>
    </location>
</feature>